<dbReference type="AlphaFoldDB" id="A0AAV7I5V3"/>
<comment type="caution">
    <text evidence="2">The sequence shown here is derived from an EMBL/GenBank/DDBJ whole genome shotgun (WGS) entry which is preliminary data.</text>
</comment>
<keyword evidence="3" id="KW-1185">Reference proteome</keyword>
<evidence type="ECO:0008006" key="4">
    <source>
        <dbReference type="Google" id="ProtNLM"/>
    </source>
</evidence>
<dbReference type="SUPFAM" id="SSF57756">
    <property type="entry name" value="Retrovirus zinc finger-like domains"/>
    <property type="match status" value="1"/>
</dbReference>
<evidence type="ECO:0000313" key="3">
    <source>
        <dbReference type="Proteomes" id="UP000826195"/>
    </source>
</evidence>
<feature type="compositionally biased region" description="Basic residues" evidence="1">
    <location>
        <begin position="141"/>
        <end position="155"/>
    </location>
</feature>
<dbReference type="GO" id="GO:0008270">
    <property type="term" value="F:zinc ion binding"/>
    <property type="evidence" value="ECO:0007669"/>
    <property type="project" value="InterPro"/>
</dbReference>
<reference evidence="2 3" key="1">
    <citation type="journal article" date="2021" name="J. Hered.">
        <title>A chromosome-level genome assembly of the parasitoid wasp, Cotesia glomerata (Hymenoptera: Braconidae).</title>
        <authorList>
            <person name="Pinto B.J."/>
            <person name="Weis J.J."/>
            <person name="Gamble T."/>
            <person name="Ode P.J."/>
            <person name="Paul R."/>
            <person name="Zaspel J.M."/>
        </authorList>
    </citation>
    <scope>NUCLEOTIDE SEQUENCE [LARGE SCALE GENOMIC DNA]</scope>
    <source>
        <strain evidence="2">CgM1</strain>
    </source>
</reference>
<feature type="region of interest" description="Disordered" evidence="1">
    <location>
        <begin position="131"/>
        <end position="185"/>
    </location>
</feature>
<gene>
    <name evidence="2" type="ORF">KQX54_014150</name>
</gene>
<accession>A0AAV7I5V3</accession>
<evidence type="ECO:0000256" key="1">
    <source>
        <dbReference type="SAM" id="MobiDB-lite"/>
    </source>
</evidence>
<proteinExistence type="predicted"/>
<dbReference type="GO" id="GO:0003676">
    <property type="term" value="F:nucleic acid binding"/>
    <property type="evidence" value="ECO:0007669"/>
    <property type="project" value="InterPro"/>
</dbReference>
<dbReference type="Proteomes" id="UP000826195">
    <property type="component" value="Unassembled WGS sequence"/>
</dbReference>
<sequence length="420" mass="48919">MRRELRNETKTSEVKSITIESFDNFTITTEACQICDSIGHTAKKCPQISQSDIHREVVYSEKVTPLLDKIRESDFDTGYESFTSESGDLIGNLEMQIEQVIDRFTEAAAETQNTSLQEKDSVIEVPKTSIQENPVVDAPKTRRGRPRRHRVKFKERRLSPHEVTPLLDPGINSEPDSAVGEDTSSESVDSINDLLQHKDNTIQFPKDNTVQVLNSNRQPDDEGLRIQKLSDTRLNSRFTDTRQVYWTQKTNTNNFDLEIHEWEARSKLKKPTVKLKGLFKRMSPCVDSRQDRTIQQYLEESCFKRDYEESKQHQLFPEAKKTFLRILMSTIIEAVQLKTKQRQFEELEEESIKRDHYKRLQQKHRRLLCRKRKLQIKKSVPRQDFYGSRKRNFNSGTGPMYLSVQIVDPLINDPPTIIDG</sequence>
<dbReference type="InterPro" id="IPR036875">
    <property type="entry name" value="Znf_CCHC_sf"/>
</dbReference>
<dbReference type="EMBL" id="JAHXZJ010002237">
    <property type="protein sequence ID" value="KAH0546715.1"/>
    <property type="molecule type" value="Genomic_DNA"/>
</dbReference>
<organism evidence="2 3">
    <name type="scientific">Cotesia glomerata</name>
    <name type="common">Lepidopteran parasitic wasp</name>
    <name type="synonym">Apanteles glomeratus</name>
    <dbReference type="NCBI Taxonomy" id="32391"/>
    <lineage>
        <taxon>Eukaryota</taxon>
        <taxon>Metazoa</taxon>
        <taxon>Ecdysozoa</taxon>
        <taxon>Arthropoda</taxon>
        <taxon>Hexapoda</taxon>
        <taxon>Insecta</taxon>
        <taxon>Pterygota</taxon>
        <taxon>Neoptera</taxon>
        <taxon>Endopterygota</taxon>
        <taxon>Hymenoptera</taxon>
        <taxon>Apocrita</taxon>
        <taxon>Ichneumonoidea</taxon>
        <taxon>Braconidae</taxon>
        <taxon>Microgastrinae</taxon>
        <taxon>Cotesia</taxon>
    </lineage>
</organism>
<protein>
    <recommendedName>
        <fullName evidence="4">CCHC-type domain-containing protein</fullName>
    </recommendedName>
</protein>
<evidence type="ECO:0000313" key="2">
    <source>
        <dbReference type="EMBL" id="KAH0546715.1"/>
    </source>
</evidence>
<name>A0AAV7I5V3_COTGL</name>